<dbReference type="Proteomes" id="UP001307849">
    <property type="component" value="Unassembled WGS sequence"/>
</dbReference>
<dbReference type="EMBL" id="JAVHJM010000014">
    <property type="protein sequence ID" value="KAK6498217.1"/>
    <property type="molecule type" value="Genomic_DNA"/>
</dbReference>
<sequence length="72" mass="7596">MHGTTIHISSSGPSTVLKEQGKSSNVQAELGLVDYYRSHCMACGRPVNPAHGICDCGIQNAKPGDVKGNNEK</sequence>
<dbReference type="AlphaFoldDB" id="A0AAN8RPJ7"/>
<proteinExistence type="predicted"/>
<feature type="region of interest" description="Disordered" evidence="1">
    <location>
        <begin position="1"/>
        <end position="22"/>
    </location>
</feature>
<keyword evidence="3" id="KW-1185">Reference proteome</keyword>
<name>A0AAN8RPJ7_9PEZI</name>
<gene>
    <name evidence="2" type="ORF">TWF506_004457</name>
</gene>
<evidence type="ECO:0000313" key="2">
    <source>
        <dbReference type="EMBL" id="KAK6498217.1"/>
    </source>
</evidence>
<protein>
    <submittedName>
        <fullName evidence="2">Uncharacterized protein</fullName>
    </submittedName>
</protein>
<reference evidence="2 3" key="1">
    <citation type="submission" date="2019-10" db="EMBL/GenBank/DDBJ databases">
        <authorList>
            <person name="Palmer J.M."/>
        </authorList>
    </citation>
    <scope>NUCLEOTIDE SEQUENCE [LARGE SCALE GENOMIC DNA]</scope>
    <source>
        <strain evidence="2 3">TWF506</strain>
    </source>
</reference>
<comment type="caution">
    <text evidence="2">The sequence shown here is derived from an EMBL/GenBank/DDBJ whole genome shotgun (WGS) entry which is preliminary data.</text>
</comment>
<evidence type="ECO:0000313" key="3">
    <source>
        <dbReference type="Proteomes" id="UP001307849"/>
    </source>
</evidence>
<organism evidence="2 3">
    <name type="scientific">Arthrobotrys conoides</name>
    <dbReference type="NCBI Taxonomy" id="74498"/>
    <lineage>
        <taxon>Eukaryota</taxon>
        <taxon>Fungi</taxon>
        <taxon>Dikarya</taxon>
        <taxon>Ascomycota</taxon>
        <taxon>Pezizomycotina</taxon>
        <taxon>Orbiliomycetes</taxon>
        <taxon>Orbiliales</taxon>
        <taxon>Orbiliaceae</taxon>
        <taxon>Arthrobotrys</taxon>
    </lineage>
</organism>
<feature type="compositionally biased region" description="Polar residues" evidence="1">
    <location>
        <begin position="1"/>
        <end position="14"/>
    </location>
</feature>
<evidence type="ECO:0000256" key="1">
    <source>
        <dbReference type="SAM" id="MobiDB-lite"/>
    </source>
</evidence>
<accession>A0AAN8RPJ7</accession>